<evidence type="ECO:0000256" key="12">
    <source>
        <dbReference type="SAM" id="Phobius"/>
    </source>
</evidence>
<keyword evidence="8" id="KW-0675">Receptor</keyword>
<evidence type="ECO:0000256" key="11">
    <source>
        <dbReference type="ARBA" id="ARBA00023319"/>
    </source>
</evidence>
<evidence type="ECO:0000313" key="18">
    <source>
        <dbReference type="Proteomes" id="UP001181693"/>
    </source>
</evidence>
<dbReference type="SUPFAM" id="SSF111418">
    <property type="entry name" value="Hormone receptor domain"/>
    <property type="match status" value="1"/>
</dbReference>
<dbReference type="PANTHER" id="PTHR45813">
    <property type="entry name" value="IG-LIKE DOMAIN-CONTAINING PROTEIN"/>
    <property type="match status" value="1"/>
</dbReference>
<feature type="domain" description="G-protein coupled receptors family 2 profile 1" evidence="14">
    <location>
        <begin position="207"/>
        <end position="275"/>
    </location>
</feature>
<keyword evidence="5" id="KW-0297">G-protein coupled receptor</keyword>
<feature type="transmembrane region" description="Helical" evidence="12">
    <location>
        <begin position="803"/>
        <end position="824"/>
    </location>
</feature>
<sequence length="842" mass="92363">MSLSGPVSSTQLSSSNALVSQSLPGVISSQMSTEGVVTIAPKELEVKFGDRIQLICQINETMTSVNWTVTANNVTNMVFSAAGYVDVSTQQLSGSTVSVLTIFKAERWWKGTYLCQFHNDSLVHEAQTVVNVTLLPSEITINPLQKTLTAQDTSQLKLECCVPYDDEDYNVTWTFNNILFTARPVLRMDLKCYTLSPPRPINDTNYTCTFMNKAGQQKSNFIPVVVIQAADIFCSIDVNGGITWNVTRAGMSSTAICPVGKSGYLTRDCSADGVWLSVQDSCISQQLQTALNSVQALEQGLGNAQVKVPEIIQQMSNTSGTLVGNAAEVSAAVNILGSISSIATTQNSTFDTAVVTKFLTLASDLTDPGCSSLWKSSKSPPASKVLQSVELFSQLLNTDNESFEIDLGNIHLKGSSYDQGSVGENYEKTFSTHLGVSMSIDKQTISSLLQQQGIKITSVVFSSLGNLLPSSFGKSIDSQLNSVVQSTTIKLSDLSFFSSNIQMSFVVNRSDKGYSQHCVFWDFSLPGSGGSWSDIGCTSRVDTNTTFCSCNHLTSFAVLMSINVEPLMLIEEITYVGLGVSILALCICIFVEGFVWKTVTRTNISYFRHISLINIAVSLLCADAFFLSSAFPSVIDEHLICLSITFLNQFFYLALFFWTFAQSLMLLHQLLFVFHHLRKKIFVSLSFTAGYFFPAIITIGTFLYFYPKGKYRHEKVCWLNPESGAIYAFAVPAGSIIVFNFLTLLVVIAKLSRPSVSDANQPDDRETAKSILKAIVVLTPVFGLTWSFGFALLTDLDNLTRQVFTYGFAGMNAFQGFFILLTCITEKKVSWIFPPIPKDKNL</sequence>
<protein>
    <submittedName>
        <fullName evidence="17">Uncharacterized protein</fullName>
    </submittedName>
</protein>
<evidence type="ECO:0000256" key="5">
    <source>
        <dbReference type="ARBA" id="ARBA00023040"/>
    </source>
</evidence>
<evidence type="ECO:0000256" key="10">
    <source>
        <dbReference type="ARBA" id="ARBA00023224"/>
    </source>
</evidence>
<dbReference type="GO" id="GO:0007189">
    <property type="term" value="P:adenylate cyclase-activating G protein-coupled receptor signaling pathway"/>
    <property type="evidence" value="ECO:0007669"/>
    <property type="project" value="TreeGrafter"/>
</dbReference>
<dbReference type="InterPro" id="IPR003599">
    <property type="entry name" value="Ig_sub"/>
</dbReference>
<dbReference type="SMART" id="SM00008">
    <property type="entry name" value="HormR"/>
    <property type="match status" value="1"/>
</dbReference>
<dbReference type="InterPro" id="IPR013783">
    <property type="entry name" value="Ig-like_fold"/>
</dbReference>
<feature type="domain" description="GAIN-B" evidence="13">
    <location>
        <begin position="401"/>
        <end position="566"/>
    </location>
</feature>
<dbReference type="InterPro" id="IPR057244">
    <property type="entry name" value="GAIN_B"/>
</dbReference>
<organism evidence="17 18">
    <name type="scientific">Pyxicephalus adspersus</name>
    <name type="common">African bullfrog</name>
    <dbReference type="NCBI Taxonomy" id="30357"/>
    <lineage>
        <taxon>Eukaryota</taxon>
        <taxon>Metazoa</taxon>
        <taxon>Chordata</taxon>
        <taxon>Craniata</taxon>
        <taxon>Vertebrata</taxon>
        <taxon>Euteleostomi</taxon>
        <taxon>Amphibia</taxon>
        <taxon>Batrachia</taxon>
        <taxon>Anura</taxon>
        <taxon>Neobatrachia</taxon>
        <taxon>Ranoidea</taxon>
        <taxon>Pyxicephalidae</taxon>
        <taxon>Pyxicephalinae</taxon>
        <taxon>Pyxicephalus</taxon>
    </lineage>
</organism>
<evidence type="ECO:0000256" key="9">
    <source>
        <dbReference type="ARBA" id="ARBA00023180"/>
    </source>
</evidence>
<dbReference type="GO" id="GO:0005886">
    <property type="term" value="C:plasma membrane"/>
    <property type="evidence" value="ECO:0007669"/>
    <property type="project" value="UniProtKB-SubCell"/>
</dbReference>
<dbReference type="InterPro" id="IPR051587">
    <property type="entry name" value="Adhesion_GPCR"/>
</dbReference>
<keyword evidence="10" id="KW-0807">Transducer</keyword>
<dbReference type="PRINTS" id="PR00249">
    <property type="entry name" value="GPCRSECRETIN"/>
</dbReference>
<dbReference type="InterPro" id="IPR056274">
    <property type="entry name" value="Ig_ADGRF3"/>
</dbReference>
<comment type="similarity">
    <text evidence="2">Belongs to the G-protein coupled receptor 2 family. Adhesion G-protein coupled receptor (ADGR) subfamily.</text>
</comment>
<evidence type="ECO:0000259" key="15">
    <source>
        <dbReference type="PROSITE" id="PS50261"/>
    </source>
</evidence>
<evidence type="ECO:0000256" key="6">
    <source>
        <dbReference type="ARBA" id="ARBA00023136"/>
    </source>
</evidence>
<dbReference type="InterPro" id="IPR000203">
    <property type="entry name" value="GPS"/>
</dbReference>
<evidence type="ECO:0000259" key="13">
    <source>
        <dbReference type="PROSITE" id="PS50221"/>
    </source>
</evidence>
<evidence type="ECO:0000259" key="14">
    <source>
        <dbReference type="PROSITE" id="PS50227"/>
    </source>
</evidence>
<keyword evidence="4 12" id="KW-1133">Transmembrane helix</keyword>
<evidence type="ECO:0000256" key="4">
    <source>
        <dbReference type="ARBA" id="ARBA00022989"/>
    </source>
</evidence>
<dbReference type="PROSITE" id="PS50221">
    <property type="entry name" value="GAIN_B"/>
    <property type="match status" value="1"/>
</dbReference>
<evidence type="ECO:0000313" key="17">
    <source>
        <dbReference type="EMBL" id="DBA25700.1"/>
    </source>
</evidence>
<feature type="transmembrane region" description="Helical" evidence="12">
    <location>
        <begin position="770"/>
        <end position="791"/>
    </location>
</feature>
<dbReference type="FunFam" id="1.20.1070.10:FF:000058">
    <property type="entry name" value="Adhesion G protein-coupled receptor F5"/>
    <property type="match status" value="1"/>
</dbReference>
<dbReference type="SMART" id="SM00409">
    <property type="entry name" value="IG"/>
    <property type="match status" value="2"/>
</dbReference>
<accession>A0AAV3AKY9</accession>
<reference evidence="17" key="1">
    <citation type="thesis" date="2020" institute="ProQuest LLC" country="789 East Eisenhower Parkway, Ann Arbor, MI, USA">
        <title>Comparative Genomics and Chromosome Evolution.</title>
        <authorList>
            <person name="Mudd A.B."/>
        </authorList>
    </citation>
    <scope>NUCLEOTIDE SEQUENCE</scope>
    <source>
        <strain evidence="17">1538</strain>
        <tissue evidence="17">Blood</tissue>
    </source>
</reference>
<dbReference type="InterPro" id="IPR036445">
    <property type="entry name" value="GPCR_2_extracell_dom_sf"/>
</dbReference>
<dbReference type="InterPro" id="IPR046338">
    <property type="entry name" value="GAIN_dom_sf"/>
</dbReference>
<dbReference type="SUPFAM" id="SSF48726">
    <property type="entry name" value="Immunoglobulin"/>
    <property type="match status" value="2"/>
</dbReference>
<dbReference type="Pfam" id="PF24528">
    <property type="entry name" value="Ig_ADGRF3"/>
    <property type="match status" value="1"/>
</dbReference>
<dbReference type="GO" id="GO:0004930">
    <property type="term" value="F:G protein-coupled receptor activity"/>
    <property type="evidence" value="ECO:0007669"/>
    <property type="project" value="UniProtKB-KW"/>
</dbReference>
<evidence type="ECO:0000256" key="7">
    <source>
        <dbReference type="ARBA" id="ARBA00023157"/>
    </source>
</evidence>
<evidence type="ECO:0000256" key="3">
    <source>
        <dbReference type="ARBA" id="ARBA00022692"/>
    </source>
</evidence>
<dbReference type="PROSITE" id="PS50227">
    <property type="entry name" value="G_PROTEIN_RECEP_F2_3"/>
    <property type="match status" value="1"/>
</dbReference>
<dbReference type="Pfam" id="PF00047">
    <property type="entry name" value="ig"/>
    <property type="match status" value="1"/>
</dbReference>
<keyword evidence="3 12" id="KW-0812">Transmembrane</keyword>
<dbReference type="InterPro" id="IPR017981">
    <property type="entry name" value="GPCR_2-like_7TM"/>
</dbReference>
<feature type="domain" description="Ig-like" evidence="16">
    <location>
        <begin position="24"/>
        <end position="131"/>
    </location>
</feature>
<dbReference type="InterPro" id="IPR036179">
    <property type="entry name" value="Ig-like_dom_sf"/>
</dbReference>
<keyword evidence="6 12" id="KW-0472">Membrane</keyword>
<feature type="transmembrane region" description="Helical" evidence="12">
    <location>
        <begin position="726"/>
        <end position="749"/>
    </location>
</feature>
<keyword evidence="7" id="KW-1015">Disulfide bond</keyword>
<dbReference type="Gene3D" id="2.60.220.50">
    <property type="match status" value="1"/>
</dbReference>
<comment type="caution">
    <text evidence="17">The sequence shown here is derived from an EMBL/GenBank/DDBJ whole genome shotgun (WGS) entry which is preliminary data.</text>
</comment>
<dbReference type="Gene3D" id="4.10.1240.10">
    <property type="entry name" value="GPCR, family 2, extracellular hormone receptor domain"/>
    <property type="match status" value="1"/>
</dbReference>
<keyword evidence="9" id="KW-0325">Glycoprotein</keyword>
<feature type="transmembrane region" description="Helical" evidence="12">
    <location>
        <begin position="573"/>
        <end position="595"/>
    </location>
</feature>
<evidence type="ECO:0000256" key="2">
    <source>
        <dbReference type="ARBA" id="ARBA00007343"/>
    </source>
</evidence>
<name>A0AAV3AKY9_PYXAD</name>
<dbReference type="SMART" id="SM00303">
    <property type="entry name" value="GPS"/>
    <property type="match status" value="1"/>
</dbReference>
<proteinExistence type="inferred from homology"/>
<comment type="subcellular location">
    <subcellularLocation>
        <location evidence="1">Membrane</location>
        <topology evidence="1">Multi-pass membrane protein</topology>
    </subcellularLocation>
</comment>
<dbReference type="PROSITE" id="PS50835">
    <property type="entry name" value="IG_LIKE"/>
    <property type="match status" value="2"/>
</dbReference>
<feature type="transmembrane region" description="Helical" evidence="12">
    <location>
        <begin position="650"/>
        <end position="674"/>
    </location>
</feature>
<gene>
    <name evidence="17" type="ORF">GDO54_010060</name>
</gene>
<evidence type="ECO:0000259" key="16">
    <source>
        <dbReference type="PROSITE" id="PS50835"/>
    </source>
</evidence>
<feature type="transmembrane region" description="Helical" evidence="12">
    <location>
        <begin position="681"/>
        <end position="706"/>
    </location>
</feature>
<feature type="domain" description="G-protein coupled receptors family 2 profile 2" evidence="15">
    <location>
        <begin position="570"/>
        <end position="827"/>
    </location>
</feature>
<evidence type="ECO:0000256" key="8">
    <source>
        <dbReference type="ARBA" id="ARBA00023170"/>
    </source>
</evidence>
<dbReference type="Gene3D" id="2.60.40.10">
    <property type="entry name" value="Immunoglobulins"/>
    <property type="match status" value="2"/>
</dbReference>
<dbReference type="InterPro" id="IPR000832">
    <property type="entry name" value="GPCR_2_secretin-like"/>
</dbReference>
<dbReference type="EMBL" id="DYDO01000004">
    <property type="protein sequence ID" value="DBA25700.1"/>
    <property type="molecule type" value="Genomic_DNA"/>
</dbReference>
<feature type="transmembrane region" description="Helical" evidence="12">
    <location>
        <begin position="607"/>
        <end position="630"/>
    </location>
</feature>
<dbReference type="InterPro" id="IPR001879">
    <property type="entry name" value="GPCR_2_extracellular_dom"/>
</dbReference>
<dbReference type="AlphaFoldDB" id="A0AAV3AKY9"/>
<dbReference type="PROSITE" id="PS50261">
    <property type="entry name" value="G_PROTEIN_RECEP_F2_4"/>
    <property type="match status" value="1"/>
</dbReference>
<dbReference type="InterPro" id="IPR013151">
    <property type="entry name" value="Immunoglobulin_dom"/>
</dbReference>
<dbReference type="GO" id="GO:0007166">
    <property type="term" value="P:cell surface receptor signaling pathway"/>
    <property type="evidence" value="ECO:0007669"/>
    <property type="project" value="InterPro"/>
</dbReference>
<dbReference type="InterPro" id="IPR007110">
    <property type="entry name" value="Ig-like_dom"/>
</dbReference>
<dbReference type="Gene3D" id="1.20.1070.10">
    <property type="entry name" value="Rhodopsin 7-helix transmembrane proteins"/>
    <property type="match status" value="1"/>
</dbReference>
<keyword evidence="18" id="KW-1185">Reference proteome</keyword>
<feature type="domain" description="Ig-like" evidence="16">
    <location>
        <begin position="136"/>
        <end position="223"/>
    </location>
</feature>
<dbReference type="Proteomes" id="UP001181693">
    <property type="component" value="Unassembled WGS sequence"/>
</dbReference>
<dbReference type="PANTHER" id="PTHR45813:SF10">
    <property type="entry name" value="ADHESION G-PROTEIN COUPLED RECEPTOR F3"/>
    <property type="match status" value="1"/>
</dbReference>
<dbReference type="Pfam" id="PF00002">
    <property type="entry name" value="7tm_2"/>
    <property type="match status" value="1"/>
</dbReference>
<evidence type="ECO:0000256" key="1">
    <source>
        <dbReference type="ARBA" id="ARBA00004141"/>
    </source>
</evidence>
<keyword evidence="11" id="KW-0393">Immunoglobulin domain</keyword>
<dbReference type="Pfam" id="PF01825">
    <property type="entry name" value="GPS"/>
    <property type="match status" value="1"/>
</dbReference>